<reference evidence="3" key="1">
    <citation type="journal article" date="2019" name="Int. J. Syst. Evol. Microbiol.">
        <title>The Global Catalogue of Microorganisms (GCM) 10K type strain sequencing project: providing services to taxonomists for standard genome sequencing and annotation.</title>
        <authorList>
            <consortium name="The Broad Institute Genomics Platform"/>
            <consortium name="The Broad Institute Genome Sequencing Center for Infectious Disease"/>
            <person name="Wu L."/>
            <person name="Ma J."/>
        </authorList>
    </citation>
    <scope>NUCLEOTIDE SEQUENCE [LARGE SCALE GENOMIC DNA]</scope>
    <source>
        <strain evidence="3">JCM 6307</strain>
    </source>
</reference>
<dbReference type="EMBL" id="BAAATA010000048">
    <property type="protein sequence ID" value="GAA2509348.1"/>
    <property type="molecule type" value="Genomic_DNA"/>
</dbReference>
<organism evidence="2 3">
    <name type="scientific">Streptomyces thermolineatus</name>
    <dbReference type="NCBI Taxonomy" id="44033"/>
    <lineage>
        <taxon>Bacteria</taxon>
        <taxon>Bacillati</taxon>
        <taxon>Actinomycetota</taxon>
        <taxon>Actinomycetes</taxon>
        <taxon>Kitasatosporales</taxon>
        <taxon>Streptomycetaceae</taxon>
        <taxon>Streptomyces</taxon>
    </lineage>
</organism>
<name>A0ABP6A6V6_9ACTN</name>
<dbReference type="RefSeq" id="WP_344385887.1">
    <property type="nucleotide sequence ID" value="NZ_BAAATA010000048.1"/>
</dbReference>
<evidence type="ECO:0000313" key="2">
    <source>
        <dbReference type="EMBL" id="GAA2509348.1"/>
    </source>
</evidence>
<protein>
    <submittedName>
        <fullName evidence="2">Uncharacterized protein</fullName>
    </submittedName>
</protein>
<keyword evidence="3" id="KW-1185">Reference proteome</keyword>
<evidence type="ECO:0000313" key="3">
    <source>
        <dbReference type="Proteomes" id="UP001501358"/>
    </source>
</evidence>
<gene>
    <name evidence="2" type="ORF">GCM10010406_52240</name>
</gene>
<accession>A0ABP6A6V6</accession>
<feature type="region of interest" description="Disordered" evidence="1">
    <location>
        <begin position="28"/>
        <end position="47"/>
    </location>
</feature>
<proteinExistence type="predicted"/>
<sequence length="47" mass="5350">MFALRGLSLTPTVSTHVHNDLHPEIRFEIHLPSQPTPSTDNVRSFPR</sequence>
<evidence type="ECO:0000256" key="1">
    <source>
        <dbReference type="SAM" id="MobiDB-lite"/>
    </source>
</evidence>
<feature type="compositionally biased region" description="Polar residues" evidence="1">
    <location>
        <begin position="36"/>
        <end position="47"/>
    </location>
</feature>
<comment type="caution">
    <text evidence="2">The sequence shown here is derived from an EMBL/GenBank/DDBJ whole genome shotgun (WGS) entry which is preliminary data.</text>
</comment>
<dbReference type="Proteomes" id="UP001501358">
    <property type="component" value="Unassembled WGS sequence"/>
</dbReference>